<evidence type="ECO:0000256" key="1">
    <source>
        <dbReference type="SAM" id="MobiDB-lite"/>
    </source>
</evidence>
<dbReference type="Proteomes" id="UP001497444">
    <property type="component" value="Chromosome 8"/>
</dbReference>
<keyword evidence="3" id="KW-1185">Reference proteome</keyword>
<dbReference type="EMBL" id="OZ020103">
    <property type="protein sequence ID" value="CAK9277079.1"/>
    <property type="molecule type" value="Genomic_DNA"/>
</dbReference>
<gene>
    <name evidence="2" type="ORF">CSSPJE1EN1_LOCUS22557</name>
</gene>
<feature type="region of interest" description="Disordered" evidence="1">
    <location>
        <begin position="204"/>
        <end position="247"/>
    </location>
</feature>
<accession>A0ABP0XES6</accession>
<sequence>MSMMMMMMMMKTEGMIRVNPKDLRFTQDSIAVYFQSPHKRIDDTVDMIVSKKLSPKRFPMLSVVRYQGILWSLDNRRLWVFRKAQVEKITVLLDPDFESHPRIVNLKSDRSLIARWSHENYFPSVRGKVRKYRQKLQLPAAAPIGFLDSENRPILTPVSTSLRSPDAACCSASHTVIEIDEHRQTPSSCRQVRLDAEIARQTVDSEQAADGGMLADRQQLPRTTRCFPGTDPAPDSEHLDKKGRNGSLDDIFPAFQRPCQVAPTTLAGDELTEAIKEPQFHSTATPPAASPPRHVCLEVATFNVHSAAPFQHESMGSKATVQDRNYTGAATREGTEIPKLGAEGQIPSPDSEEDHIPNAGTQVRCGTLFGFFYWLISFCFKDLWN</sequence>
<organism evidence="2 3">
    <name type="scientific">Sphagnum jensenii</name>
    <dbReference type="NCBI Taxonomy" id="128206"/>
    <lineage>
        <taxon>Eukaryota</taxon>
        <taxon>Viridiplantae</taxon>
        <taxon>Streptophyta</taxon>
        <taxon>Embryophyta</taxon>
        <taxon>Bryophyta</taxon>
        <taxon>Sphagnophytina</taxon>
        <taxon>Sphagnopsida</taxon>
        <taxon>Sphagnales</taxon>
        <taxon>Sphagnaceae</taxon>
        <taxon>Sphagnum</taxon>
    </lineage>
</organism>
<reference evidence="2" key="1">
    <citation type="submission" date="2024-02" db="EMBL/GenBank/DDBJ databases">
        <authorList>
            <consortium name="ELIXIR-Norway"/>
            <consortium name="Elixir Norway"/>
        </authorList>
    </citation>
    <scope>NUCLEOTIDE SEQUENCE</scope>
</reference>
<protein>
    <submittedName>
        <fullName evidence="2">Uncharacterized protein</fullName>
    </submittedName>
</protein>
<proteinExistence type="predicted"/>
<name>A0ABP0XES6_9BRYO</name>
<evidence type="ECO:0000313" key="2">
    <source>
        <dbReference type="EMBL" id="CAK9277079.1"/>
    </source>
</evidence>
<evidence type="ECO:0000313" key="3">
    <source>
        <dbReference type="Proteomes" id="UP001497444"/>
    </source>
</evidence>